<name>A0ABZ0SFY9_9GAMM</name>
<keyword evidence="2" id="KW-1185">Reference proteome</keyword>
<evidence type="ECO:0008006" key="3">
    <source>
        <dbReference type="Google" id="ProtNLM"/>
    </source>
</evidence>
<protein>
    <recommendedName>
        <fullName evidence="3">CRISPR-associated protein Cas6</fullName>
    </recommendedName>
</protein>
<reference evidence="1 2" key="1">
    <citation type="journal article" date="2023" name="Microorganisms">
        <title>Thiorhodovibrio frisius and Trv. litoralis spp. nov., Two Novel Members from a Clade of Fastidious Purple Sulfur Bacteria That Exhibit Unique Red-Shifted Light-Harvesting Capabilities.</title>
        <authorList>
            <person name="Methner A."/>
            <person name="Kuzyk S.B."/>
            <person name="Petersen J."/>
            <person name="Bauer S."/>
            <person name="Brinkmann H."/>
            <person name="Sichau K."/>
            <person name="Wanner G."/>
            <person name="Wolf J."/>
            <person name="Neumann-Schaal M."/>
            <person name="Henke P."/>
            <person name="Tank M."/>
            <person name="Sproer C."/>
            <person name="Bunk B."/>
            <person name="Overmann J."/>
        </authorList>
    </citation>
    <scope>NUCLEOTIDE SEQUENCE [LARGE SCALE GENOMIC DNA]</scope>
    <source>
        <strain evidence="1 2">DSM 6702</strain>
    </source>
</reference>
<evidence type="ECO:0000313" key="2">
    <source>
        <dbReference type="Proteomes" id="UP001432180"/>
    </source>
</evidence>
<proteinExistence type="predicted"/>
<dbReference type="Proteomes" id="UP001432180">
    <property type="component" value="Chromosome"/>
</dbReference>
<sequence length="233" mass="25725">MRVLELIIHQPGYAGDHARALLAAVTNKHAQRLAPAFWHRSSLDGPPLNGPALVRLVGTPRLIRLLGLGQAGEALLLDAAPLIMRALASEFGHYPSGEYREHHLRCRARRSLVCYQCSSFVFNLKPTQWRGGAILDDREALMDKIRERLDSALRQQTAWAGYALDAALSVSDVRLQRVSQVPISAQRYQPRVAVCFAVAADLSGPWQIGALQSRGHGFVRLLGAADERWQPAL</sequence>
<gene>
    <name evidence="1" type="ORF">Thiowin_04088</name>
</gene>
<organism evidence="1 2">
    <name type="scientific">Thiorhodovibrio winogradskyi</name>
    <dbReference type="NCBI Taxonomy" id="77007"/>
    <lineage>
        <taxon>Bacteria</taxon>
        <taxon>Pseudomonadati</taxon>
        <taxon>Pseudomonadota</taxon>
        <taxon>Gammaproteobacteria</taxon>
        <taxon>Chromatiales</taxon>
        <taxon>Chromatiaceae</taxon>
        <taxon>Thiorhodovibrio</taxon>
    </lineage>
</organism>
<evidence type="ECO:0000313" key="1">
    <source>
        <dbReference type="EMBL" id="WPL18986.1"/>
    </source>
</evidence>
<accession>A0ABZ0SFY9</accession>
<dbReference type="EMBL" id="CP121472">
    <property type="protein sequence ID" value="WPL18986.1"/>
    <property type="molecule type" value="Genomic_DNA"/>
</dbReference>